<sequence length="82" mass="9086">MRTVYLAWFLQQDSYGNEPVGRFKVSEYATEAALERAHAANGWVLAADAVPVFESLLTLHEAQPATVPRHKIVSANDPDEMS</sequence>
<dbReference type="Proteomes" id="UP000294200">
    <property type="component" value="Unassembled WGS sequence"/>
</dbReference>
<dbReference type="AlphaFoldDB" id="A0A4R0XFX4"/>
<proteinExistence type="predicted"/>
<evidence type="ECO:0000313" key="2">
    <source>
        <dbReference type="Proteomes" id="UP000294200"/>
    </source>
</evidence>
<name>A0A4R0XFX4_9BURK</name>
<dbReference type="EMBL" id="MWML01000204">
    <property type="protein sequence ID" value="TCG04981.1"/>
    <property type="molecule type" value="Genomic_DNA"/>
</dbReference>
<organism evidence="1 2">
    <name type="scientific">Paraburkholderia steynii</name>
    <dbReference type="NCBI Taxonomy" id="1245441"/>
    <lineage>
        <taxon>Bacteria</taxon>
        <taxon>Pseudomonadati</taxon>
        <taxon>Pseudomonadota</taxon>
        <taxon>Betaproteobacteria</taxon>
        <taxon>Burkholderiales</taxon>
        <taxon>Burkholderiaceae</taxon>
        <taxon>Paraburkholderia</taxon>
    </lineage>
</organism>
<evidence type="ECO:0000313" key="1">
    <source>
        <dbReference type="EMBL" id="TCG04981.1"/>
    </source>
</evidence>
<accession>A0A4R0XFX4</accession>
<gene>
    <name evidence="1" type="ORF">BZM27_36990</name>
</gene>
<comment type="caution">
    <text evidence="1">The sequence shown here is derived from an EMBL/GenBank/DDBJ whole genome shotgun (WGS) entry which is preliminary data.</text>
</comment>
<reference evidence="1 2" key="1">
    <citation type="submission" date="2017-02" db="EMBL/GenBank/DDBJ databases">
        <title>Paraburkholderia sophoroidis sp. nov. and Paraburkholderia steynii sp. nov. rhizobial symbionts of the fynbos legume Hypocalyptus sophoroides.</title>
        <authorList>
            <person name="Steenkamp E.T."/>
            <person name="Beukes C.W."/>
            <person name="Van Zyl E."/>
            <person name="Avontuur J."/>
            <person name="Chan W.Y."/>
            <person name="Hassen A."/>
            <person name="Palmer M."/>
            <person name="Mthombeni L."/>
            <person name="Phalane F."/>
            <person name="Sereme K."/>
            <person name="Venter S.N."/>
        </authorList>
    </citation>
    <scope>NUCLEOTIDE SEQUENCE [LARGE SCALE GENOMIC DNA]</scope>
    <source>
        <strain evidence="1 2">HC1.1ba</strain>
    </source>
</reference>
<protein>
    <submittedName>
        <fullName evidence="1">Uncharacterized protein</fullName>
    </submittedName>
</protein>
<keyword evidence="2" id="KW-1185">Reference proteome</keyword>